<evidence type="ECO:0008006" key="18">
    <source>
        <dbReference type="Google" id="ProtNLM"/>
    </source>
</evidence>
<keyword evidence="2" id="KW-0813">Transport</keyword>
<evidence type="ECO:0000256" key="5">
    <source>
        <dbReference type="ARBA" id="ARBA00022826"/>
    </source>
</evidence>
<evidence type="ECO:0000256" key="12">
    <source>
        <dbReference type="SAM" id="Phobius"/>
    </source>
</evidence>
<keyword evidence="4 12" id="KW-0812">Transmembrane</keyword>
<evidence type="ECO:0000256" key="10">
    <source>
        <dbReference type="ARBA" id="ARBA00023136"/>
    </source>
</evidence>
<dbReference type="InterPro" id="IPR028325">
    <property type="entry name" value="VG_K_chnl"/>
</dbReference>
<evidence type="ECO:0000256" key="2">
    <source>
        <dbReference type="ARBA" id="ARBA00022448"/>
    </source>
</evidence>
<evidence type="ECO:0000313" key="16">
    <source>
        <dbReference type="EMBL" id="GAV09350.1"/>
    </source>
</evidence>
<evidence type="ECO:0000259" key="13">
    <source>
        <dbReference type="Pfam" id="PF00520"/>
    </source>
</evidence>
<keyword evidence="3" id="KW-0633">Potassium transport</keyword>
<dbReference type="InterPro" id="IPR027359">
    <property type="entry name" value="Volt_channel_dom_sf"/>
</dbReference>
<evidence type="ECO:0000313" key="17">
    <source>
        <dbReference type="Proteomes" id="UP000186922"/>
    </source>
</evidence>
<feature type="transmembrane region" description="Helical" evidence="12">
    <location>
        <begin position="504"/>
        <end position="524"/>
    </location>
</feature>
<dbReference type="Gene3D" id="1.10.287.70">
    <property type="match status" value="2"/>
</dbReference>
<evidence type="ECO:0000256" key="8">
    <source>
        <dbReference type="ARBA" id="ARBA00022989"/>
    </source>
</evidence>
<dbReference type="AlphaFoldDB" id="A0A1D1W7I3"/>
<dbReference type="Pfam" id="PF07885">
    <property type="entry name" value="Ion_trans_2"/>
    <property type="match status" value="1"/>
</dbReference>
<dbReference type="Pfam" id="PF00520">
    <property type="entry name" value="Ion_trans"/>
    <property type="match status" value="1"/>
</dbReference>
<keyword evidence="6" id="KW-0851">Voltage-gated channel</keyword>
<evidence type="ECO:0000256" key="11">
    <source>
        <dbReference type="ARBA" id="ARBA00023303"/>
    </source>
</evidence>
<keyword evidence="5" id="KW-0631">Potassium channel</keyword>
<dbReference type="InterPro" id="IPR005821">
    <property type="entry name" value="Ion_trans_dom"/>
</dbReference>
<dbReference type="GO" id="GO:0008076">
    <property type="term" value="C:voltage-gated potassium channel complex"/>
    <property type="evidence" value="ECO:0007669"/>
    <property type="project" value="InterPro"/>
</dbReference>
<keyword evidence="10 12" id="KW-0472">Membrane</keyword>
<evidence type="ECO:0000259" key="15">
    <source>
        <dbReference type="Pfam" id="PF07885"/>
    </source>
</evidence>
<evidence type="ECO:0000256" key="4">
    <source>
        <dbReference type="ARBA" id="ARBA00022692"/>
    </source>
</evidence>
<feature type="transmembrane region" description="Helical" evidence="12">
    <location>
        <begin position="72"/>
        <end position="93"/>
    </location>
</feature>
<keyword evidence="7" id="KW-0630">Potassium</keyword>
<dbReference type="SUPFAM" id="SSF54695">
    <property type="entry name" value="POZ domain"/>
    <property type="match status" value="1"/>
</dbReference>
<feature type="transmembrane region" description="Helical" evidence="12">
    <location>
        <begin position="43"/>
        <end position="60"/>
    </location>
</feature>
<dbReference type="InterPro" id="IPR003972">
    <property type="entry name" value="K_chnl_volt-dep_Kv1"/>
</dbReference>
<proteinExistence type="predicted"/>
<dbReference type="Gene3D" id="3.30.710.10">
    <property type="entry name" value="Potassium Channel Kv1.1, Chain A"/>
    <property type="match status" value="1"/>
</dbReference>
<keyword evidence="17" id="KW-1185">Reference proteome</keyword>
<dbReference type="PANTHER" id="PTHR11537">
    <property type="entry name" value="VOLTAGE-GATED POTASSIUM CHANNEL"/>
    <property type="match status" value="1"/>
</dbReference>
<gene>
    <name evidence="16" type="primary">RvY_18905</name>
    <name evidence="16" type="synonym">RvY_18905.1</name>
    <name evidence="16" type="ORF">RvY_18905-1</name>
</gene>
<dbReference type="GO" id="GO:0001508">
    <property type="term" value="P:action potential"/>
    <property type="evidence" value="ECO:0007669"/>
    <property type="project" value="TreeGrafter"/>
</dbReference>
<evidence type="ECO:0000256" key="6">
    <source>
        <dbReference type="ARBA" id="ARBA00022882"/>
    </source>
</evidence>
<dbReference type="PANTHER" id="PTHR11537:SF113">
    <property type="entry name" value="POTASSIUM VOLTAGE-GATED CHANNEL PROTEIN SHAKER"/>
    <property type="match status" value="1"/>
</dbReference>
<organism evidence="16 17">
    <name type="scientific">Ramazzottius varieornatus</name>
    <name type="common">Water bear</name>
    <name type="synonym">Tardigrade</name>
    <dbReference type="NCBI Taxonomy" id="947166"/>
    <lineage>
        <taxon>Eukaryota</taxon>
        <taxon>Metazoa</taxon>
        <taxon>Ecdysozoa</taxon>
        <taxon>Tardigrada</taxon>
        <taxon>Eutardigrada</taxon>
        <taxon>Parachela</taxon>
        <taxon>Hypsibioidea</taxon>
        <taxon>Ramazzottiidae</taxon>
        <taxon>Ramazzottius</taxon>
    </lineage>
</organism>
<evidence type="ECO:0000256" key="3">
    <source>
        <dbReference type="ARBA" id="ARBA00022538"/>
    </source>
</evidence>
<dbReference type="Gene3D" id="1.20.120.350">
    <property type="entry name" value="Voltage-gated potassium channels. Chain C"/>
    <property type="match status" value="1"/>
</dbReference>
<dbReference type="InterPro" id="IPR003131">
    <property type="entry name" value="T1-type_BTB"/>
</dbReference>
<dbReference type="InterPro" id="IPR011333">
    <property type="entry name" value="SKP1/BTB/POZ_sf"/>
</dbReference>
<feature type="domain" description="Potassium channel tetramerisation-type BTB" evidence="14">
    <location>
        <begin position="134"/>
        <end position="221"/>
    </location>
</feature>
<name>A0A1D1W7I3_RAMVA</name>
<evidence type="ECO:0000256" key="1">
    <source>
        <dbReference type="ARBA" id="ARBA00004141"/>
    </source>
</evidence>
<dbReference type="OrthoDB" id="415460at2759"/>
<evidence type="ECO:0000256" key="9">
    <source>
        <dbReference type="ARBA" id="ARBA00023065"/>
    </source>
</evidence>
<dbReference type="GO" id="GO:0005249">
    <property type="term" value="F:voltage-gated potassium channel activity"/>
    <property type="evidence" value="ECO:0007669"/>
    <property type="project" value="InterPro"/>
</dbReference>
<feature type="domain" description="Potassium channel" evidence="15">
    <location>
        <begin position="48"/>
        <end position="94"/>
    </location>
</feature>
<dbReference type="InterPro" id="IPR003968">
    <property type="entry name" value="K_chnl_volt-dep_Kv"/>
</dbReference>
<accession>A0A1D1W7I3</accession>
<sequence>MPSRAAPIILSQVYPMHFGKLCLIPHFSIGICPISEEFQLKSFVFLFFRWGVITMTGIGYGDQVPKRALGQLVACICGVVGLIFIAFVLQSIASEFHGLMKTYSEYSAYLKNYEHYNDKVPSPYSNVHTGGPDITVSVNGSEFIFKSSELDLFPNSLLGSPQKRAPYYNPKEKFYFFPRNADIFPAIHYYYRSNGILQRPAFVGLRRFIDEVEFFQLGREAIIPLLEEEGIFIVETPEPASPRQKYWFHVFENLEYNILAKVIAAISILATSTSVLVFCVETLEEFQTWNCTRSVGGNQSAGTATTEHHEHVIVTSAGNITRPTFGTLFTESCTGPAVLFIVETLCVTWFILELIVRFSVSPHRRKFLTNILNFVDFLAILPYFVSVAELCSGESSTLVVVNTLGLLRTIRLIKLVRLFKFSRHSRRIQMIFEILRATWAELGLAVYFLLIASVLFGSFAYIAEVDSRGDEHISSIPRGMYWAWITMLTIGYGDVVPMTPLGKVVGSICAVIGLVFWSIPMTFVSDKFDVYRRLYKDRDYLMGLLHKLRKEAQEEMAAKIFNGGINHLGQPLLTLNDNIPLEEDGDGTSFSTTAANSRRNSRKSVSLSALNHSCLPGSTSILSLSFGDDLRRTDSEIARPVFGPMGISLNNNNDA</sequence>
<dbReference type="EMBL" id="BDGG01000022">
    <property type="protein sequence ID" value="GAV09350.1"/>
    <property type="molecule type" value="Genomic_DNA"/>
</dbReference>
<dbReference type="GO" id="GO:0051260">
    <property type="term" value="P:protein homooligomerization"/>
    <property type="evidence" value="ECO:0007669"/>
    <property type="project" value="InterPro"/>
</dbReference>
<reference evidence="16 17" key="1">
    <citation type="journal article" date="2016" name="Nat. Commun.">
        <title>Extremotolerant tardigrade genome and improved radiotolerance of human cultured cells by tardigrade-unique protein.</title>
        <authorList>
            <person name="Hashimoto T."/>
            <person name="Horikawa D.D."/>
            <person name="Saito Y."/>
            <person name="Kuwahara H."/>
            <person name="Kozuka-Hata H."/>
            <person name="Shin-I T."/>
            <person name="Minakuchi Y."/>
            <person name="Ohishi K."/>
            <person name="Motoyama A."/>
            <person name="Aizu T."/>
            <person name="Enomoto A."/>
            <person name="Kondo K."/>
            <person name="Tanaka S."/>
            <person name="Hara Y."/>
            <person name="Koshikawa S."/>
            <person name="Sagara H."/>
            <person name="Miura T."/>
            <person name="Yokobori S."/>
            <person name="Miyagawa K."/>
            <person name="Suzuki Y."/>
            <person name="Kubo T."/>
            <person name="Oyama M."/>
            <person name="Kohara Y."/>
            <person name="Fujiyama A."/>
            <person name="Arakawa K."/>
            <person name="Katayama T."/>
            <person name="Toyoda A."/>
            <person name="Kunieda T."/>
        </authorList>
    </citation>
    <scope>NUCLEOTIDE SEQUENCE [LARGE SCALE GENOMIC DNA]</scope>
    <source>
        <strain evidence="16 17">YOKOZUNA-1</strain>
    </source>
</reference>
<feature type="transmembrane region" description="Helical" evidence="12">
    <location>
        <begin position="397"/>
        <end position="416"/>
    </location>
</feature>
<dbReference type="PRINTS" id="PR00169">
    <property type="entry name" value="KCHANNEL"/>
</dbReference>
<dbReference type="STRING" id="947166.A0A1D1W7I3"/>
<comment type="caution">
    <text evidence="16">The sequence shown here is derived from an EMBL/GenBank/DDBJ whole genome shotgun (WGS) entry which is preliminary data.</text>
</comment>
<dbReference type="PRINTS" id="PR01496">
    <property type="entry name" value="SHAKERCHANEL"/>
</dbReference>
<feature type="transmembrane region" description="Helical" evidence="12">
    <location>
        <begin position="337"/>
        <end position="355"/>
    </location>
</feature>
<evidence type="ECO:0000256" key="7">
    <source>
        <dbReference type="ARBA" id="ARBA00022958"/>
    </source>
</evidence>
<dbReference type="PRINTS" id="PR01491">
    <property type="entry name" value="KVCHANNEL"/>
</dbReference>
<comment type="subcellular location">
    <subcellularLocation>
        <location evidence="1">Membrane</location>
        <topology evidence="1">Multi-pass membrane protein</topology>
    </subcellularLocation>
</comment>
<dbReference type="Proteomes" id="UP000186922">
    <property type="component" value="Unassembled WGS sequence"/>
</dbReference>
<keyword evidence="9" id="KW-0406">Ion transport</keyword>
<protein>
    <recommendedName>
        <fullName evidence="18">BTB domain-containing protein</fullName>
    </recommendedName>
</protein>
<feature type="transmembrane region" description="Helical" evidence="12">
    <location>
        <begin position="437"/>
        <end position="462"/>
    </location>
</feature>
<keyword evidence="8 12" id="KW-1133">Transmembrane helix</keyword>
<feature type="transmembrane region" description="Helical" evidence="12">
    <location>
        <begin position="367"/>
        <end position="385"/>
    </location>
</feature>
<dbReference type="SUPFAM" id="SSF81324">
    <property type="entry name" value="Voltage-gated potassium channels"/>
    <property type="match status" value="2"/>
</dbReference>
<keyword evidence="11" id="KW-0407">Ion channel</keyword>
<feature type="domain" description="Ion transport" evidence="13">
    <location>
        <begin position="331"/>
        <end position="530"/>
    </location>
</feature>
<evidence type="ECO:0000259" key="14">
    <source>
        <dbReference type="Pfam" id="PF02214"/>
    </source>
</evidence>
<dbReference type="InterPro" id="IPR013099">
    <property type="entry name" value="K_chnl_dom"/>
</dbReference>
<dbReference type="Pfam" id="PF02214">
    <property type="entry name" value="BTB_2"/>
    <property type="match status" value="1"/>
</dbReference>